<sequence>MDRKANQKDEKQIYQLMCQLEQTQLPYDRFAEIFRQQLAKEQYYCLVWEEEGRVVGVLNLRWEGQLHHAGKVAEILELIVSPDCRNQGVGRKMFARACQLAQDFGCGEIEVTSNRIRTGAHRFYLREGMEQTHLKFTKSFESDSEPEFIEEN</sequence>
<keyword evidence="1" id="KW-0808">Transferase</keyword>
<dbReference type="Pfam" id="PF00583">
    <property type="entry name" value="Acetyltransf_1"/>
    <property type="match status" value="1"/>
</dbReference>
<dbReference type="EMBL" id="DVGY01000163">
    <property type="protein sequence ID" value="HIR41588.1"/>
    <property type="molecule type" value="Genomic_DNA"/>
</dbReference>
<dbReference type="Gene3D" id="3.40.630.30">
    <property type="match status" value="1"/>
</dbReference>
<name>A0A9D1AKI8_9FIRM</name>
<comment type="caution">
    <text evidence="3">The sequence shown here is derived from an EMBL/GenBank/DDBJ whole genome shotgun (WGS) entry which is preliminary data.</text>
</comment>
<dbReference type="InterPro" id="IPR016181">
    <property type="entry name" value="Acyl_CoA_acyltransferase"/>
</dbReference>
<evidence type="ECO:0000259" key="2">
    <source>
        <dbReference type="PROSITE" id="PS51186"/>
    </source>
</evidence>
<gene>
    <name evidence="3" type="ORF">IAB36_07160</name>
</gene>
<dbReference type="Proteomes" id="UP000886749">
    <property type="component" value="Unassembled WGS sequence"/>
</dbReference>
<organism evidence="3 4">
    <name type="scientific">Candidatus Egerieicola pullicola</name>
    <dbReference type="NCBI Taxonomy" id="2840775"/>
    <lineage>
        <taxon>Bacteria</taxon>
        <taxon>Bacillati</taxon>
        <taxon>Bacillota</taxon>
        <taxon>Clostridia</taxon>
        <taxon>Eubacteriales</taxon>
        <taxon>Oscillospiraceae</taxon>
        <taxon>Oscillospiraceae incertae sedis</taxon>
        <taxon>Candidatus Egerieicola</taxon>
    </lineage>
</organism>
<dbReference type="SUPFAM" id="SSF55729">
    <property type="entry name" value="Acyl-CoA N-acyltransferases (Nat)"/>
    <property type="match status" value="1"/>
</dbReference>
<dbReference type="GO" id="GO:0008080">
    <property type="term" value="F:N-acetyltransferase activity"/>
    <property type="evidence" value="ECO:0007669"/>
    <property type="project" value="InterPro"/>
</dbReference>
<accession>A0A9D1AKI8</accession>
<protein>
    <submittedName>
        <fullName evidence="3">GNAT family N-acetyltransferase</fullName>
    </submittedName>
</protein>
<dbReference type="InterPro" id="IPR000182">
    <property type="entry name" value="GNAT_dom"/>
</dbReference>
<dbReference type="PANTHER" id="PTHR13947">
    <property type="entry name" value="GNAT FAMILY N-ACETYLTRANSFERASE"/>
    <property type="match status" value="1"/>
</dbReference>
<evidence type="ECO:0000313" key="3">
    <source>
        <dbReference type="EMBL" id="HIR41588.1"/>
    </source>
</evidence>
<dbReference type="PANTHER" id="PTHR13947:SF37">
    <property type="entry name" value="LD18367P"/>
    <property type="match status" value="1"/>
</dbReference>
<proteinExistence type="predicted"/>
<reference evidence="3" key="1">
    <citation type="submission" date="2020-10" db="EMBL/GenBank/DDBJ databases">
        <authorList>
            <person name="Gilroy R."/>
        </authorList>
    </citation>
    <scope>NUCLEOTIDE SEQUENCE</scope>
    <source>
        <strain evidence="3">CHK184-25365</strain>
    </source>
</reference>
<dbReference type="AlphaFoldDB" id="A0A9D1AKI8"/>
<dbReference type="InterPro" id="IPR050769">
    <property type="entry name" value="NAT_camello-type"/>
</dbReference>
<dbReference type="PROSITE" id="PS51186">
    <property type="entry name" value="GNAT"/>
    <property type="match status" value="1"/>
</dbReference>
<evidence type="ECO:0000256" key="1">
    <source>
        <dbReference type="ARBA" id="ARBA00022679"/>
    </source>
</evidence>
<reference evidence="3" key="2">
    <citation type="journal article" date="2021" name="PeerJ">
        <title>Extensive microbial diversity within the chicken gut microbiome revealed by metagenomics and culture.</title>
        <authorList>
            <person name="Gilroy R."/>
            <person name="Ravi A."/>
            <person name="Getino M."/>
            <person name="Pursley I."/>
            <person name="Horton D.L."/>
            <person name="Alikhan N.F."/>
            <person name="Baker D."/>
            <person name="Gharbi K."/>
            <person name="Hall N."/>
            <person name="Watson M."/>
            <person name="Adriaenssens E.M."/>
            <person name="Foster-Nyarko E."/>
            <person name="Jarju S."/>
            <person name="Secka A."/>
            <person name="Antonio M."/>
            <person name="Oren A."/>
            <person name="Chaudhuri R.R."/>
            <person name="La Ragione R."/>
            <person name="Hildebrand F."/>
            <person name="Pallen M.J."/>
        </authorList>
    </citation>
    <scope>NUCLEOTIDE SEQUENCE</scope>
    <source>
        <strain evidence="3">CHK184-25365</strain>
    </source>
</reference>
<evidence type="ECO:0000313" key="4">
    <source>
        <dbReference type="Proteomes" id="UP000886749"/>
    </source>
</evidence>
<feature type="domain" description="N-acetyltransferase" evidence="2">
    <location>
        <begin position="1"/>
        <end position="152"/>
    </location>
</feature>
<dbReference type="CDD" id="cd04301">
    <property type="entry name" value="NAT_SF"/>
    <property type="match status" value="1"/>
</dbReference>